<proteinExistence type="predicted"/>
<feature type="region of interest" description="Disordered" evidence="1">
    <location>
        <begin position="29"/>
        <end position="48"/>
    </location>
</feature>
<accession>A0A1B6Q4X7</accession>
<dbReference type="InParanoid" id="A0A1B6Q4X7"/>
<protein>
    <submittedName>
        <fullName evidence="2">Uncharacterized protein</fullName>
    </submittedName>
</protein>
<evidence type="ECO:0000256" key="1">
    <source>
        <dbReference type="SAM" id="MobiDB-lite"/>
    </source>
</evidence>
<reference evidence="2 3" key="1">
    <citation type="journal article" date="2009" name="Nature">
        <title>The Sorghum bicolor genome and the diversification of grasses.</title>
        <authorList>
            <person name="Paterson A.H."/>
            <person name="Bowers J.E."/>
            <person name="Bruggmann R."/>
            <person name="Dubchak I."/>
            <person name="Grimwood J."/>
            <person name="Gundlach H."/>
            <person name="Haberer G."/>
            <person name="Hellsten U."/>
            <person name="Mitros T."/>
            <person name="Poliakov A."/>
            <person name="Schmutz J."/>
            <person name="Spannagl M."/>
            <person name="Tang H."/>
            <person name="Wang X."/>
            <person name="Wicker T."/>
            <person name="Bharti A.K."/>
            <person name="Chapman J."/>
            <person name="Feltus F.A."/>
            <person name="Gowik U."/>
            <person name="Grigoriev I.V."/>
            <person name="Lyons E."/>
            <person name="Maher C.A."/>
            <person name="Martis M."/>
            <person name="Narechania A."/>
            <person name="Otillar R.P."/>
            <person name="Penning B.W."/>
            <person name="Salamov A.A."/>
            <person name="Wang Y."/>
            <person name="Zhang L."/>
            <person name="Carpita N.C."/>
            <person name="Freeling M."/>
            <person name="Gingle A.R."/>
            <person name="Hash C.T."/>
            <person name="Keller B."/>
            <person name="Klein P."/>
            <person name="Kresovich S."/>
            <person name="McCann M.C."/>
            <person name="Ming R."/>
            <person name="Peterson D.G."/>
            <person name="Mehboob-ur-Rahman"/>
            <person name="Ware D."/>
            <person name="Westhoff P."/>
            <person name="Mayer K.F."/>
            <person name="Messing J."/>
            <person name="Rokhsar D.S."/>
        </authorList>
    </citation>
    <scope>NUCLEOTIDE SEQUENCE [LARGE SCALE GENOMIC DNA]</scope>
    <source>
        <strain evidence="3">cv. BTx623</strain>
    </source>
</reference>
<organism evidence="2 3">
    <name type="scientific">Sorghum bicolor</name>
    <name type="common">Sorghum</name>
    <name type="synonym">Sorghum vulgare</name>
    <dbReference type="NCBI Taxonomy" id="4558"/>
    <lineage>
        <taxon>Eukaryota</taxon>
        <taxon>Viridiplantae</taxon>
        <taxon>Streptophyta</taxon>
        <taxon>Embryophyta</taxon>
        <taxon>Tracheophyta</taxon>
        <taxon>Spermatophyta</taxon>
        <taxon>Magnoliopsida</taxon>
        <taxon>Liliopsida</taxon>
        <taxon>Poales</taxon>
        <taxon>Poaceae</taxon>
        <taxon>PACMAD clade</taxon>
        <taxon>Panicoideae</taxon>
        <taxon>Andropogonodae</taxon>
        <taxon>Andropogoneae</taxon>
        <taxon>Sorghinae</taxon>
        <taxon>Sorghum</taxon>
    </lineage>
</organism>
<evidence type="ECO:0000313" key="3">
    <source>
        <dbReference type="Proteomes" id="UP000000768"/>
    </source>
</evidence>
<dbReference type="EMBL" id="CM000762">
    <property type="protein sequence ID" value="KXG32963.1"/>
    <property type="molecule type" value="Genomic_DNA"/>
</dbReference>
<evidence type="ECO:0000313" key="2">
    <source>
        <dbReference type="EMBL" id="KXG32963.1"/>
    </source>
</evidence>
<keyword evidence="3" id="KW-1185">Reference proteome</keyword>
<reference evidence="3" key="2">
    <citation type="journal article" date="2018" name="Plant J.">
        <title>The Sorghum bicolor reference genome: improved assembly, gene annotations, a transcriptome atlas, and signatures of genome organization.</title>
        <authorList>
            <person name="McCormick R.F."/>
            <person name="Truong S.K."/>
            <person name="Sreedasyam A."/>
            <person name="Jenkins J."/>
            <person name="Shu S."/>
            <person name="Sims D."/>
            <person name="Kennedy M."/>
            <person name="Amirebrahimi M."/>
            <person name="Weers B.D."/>
            <person name="McKinley B."/>
            <person name="Mattison A."/>
            <person name="Morishige D.T."/>
            <person name="Grimwood J."/>
            <person name="Schmutz J."/>
            <person name="Mullet J.E."/>
        </authorList>
    </citation>
    <scope>NUCLEOTIDE SEQUENCE [LARGE SCALE GENOMIC DNA]</scope>
    <source>
        <strain evidence="3">cv. BTx623</strain>
    </source>
</reference>
<sequence>MESLWSLYPSSFASSAAATISIMSTPTPTHFDEVTTKPRGAWQRRSPASAAVMMITPAQTRRSRRC</sequence>
<dbReference type="AlphaFoldDB" id="A0A1B6Q4X7"/>
<dbReference type="Gramene" id="KXG32963">
    <property type="protein sequence ID" value="KXG32963"/>
    <property type="gene ID" value="SORBI_3003G233900"/>
</dbReference>
<gene>
    <name evidence="2" type="ORF">SORBI_3003G233900</name>
</gene>
<dbReference type="Proteomes" id="UP000000768">
    <property type="component" value="Chromosome 3"/>
</dbReference>
<name>A0A1B6Q4X7_SORBI</name>